<sequence length="185" mass="20342">MSNTQYVFIERSKIPDRDQLQAAIDSLAFPIQLDPEFTPFDDLGFSPCTLNGRSEVGFEIFYDATKEIVEDDEEFSAIAAGRDYCISLVWRSSHDDLICVMGVSAAYAHAFEAVISYEGDEPIPAATLIKQTRELLAGGDAVEEVEKNDAIDLKESPPTPVKLTVTVTGLIGGKIVTKKYERGDK</sequence>
<evidence type="ECO:0000313" key="2">
    <source>
        <dbReference type="Proteomes" id="UP000318199"/>
    </source>
</evidence>
<organism evidence="1 2">
    <name type="scientific">Caenimonas sedimenti</name>
    <dbReference type="NCBI Taxonomy" id="2596921"/>
    <lineage>
        <taxon>Bacteria</taxon>
        <taxon>Pseudomonadati</taxon>
        <taxon>Pseudomonadota</taxon>
        <taxon>Betaproteobacteria</taxon>
        <taxon>Burkholderiales</taxon>
        <taxon>Comamonadaceae</taxon>
        <taxon>Caenimonas</taxon>
    </lineage>
</organism>
<comment type="caution">
    <text evidence="1">The sequence shown here is derived from an EMBL/GenBank/DDBJ whole genome shotgun (WGS) entry which is preliminary data.</text>
</comment>
<gene>
    <name evidence="1" type="ORF">FN976_17585</name>
</gene>
<keyword evidence="2" id="KW-1185">Reference proteome</keyword>
<dbReference type="EMBL" id="VOBQ01000014">
    <property type="protein sequence ID" value="TWO69645.1"/>
    <property type="molecule type" value="Genomic_DNA"/>
</dbReference>
<dbReference type="AlphaFoldDB" id="A0A562ZMW6"/>
<dbReference type="Proteomes" id="UP000318199">
    <property type="component" value="Unassembled WGS sequence"/>
</dbReference>
<dbReference type="RefSeq" id="WP_145894361.1">
    <property type="nucleotide sequence ID" value="NZ_VOBQ01000014.1"/>
</dbReference>
<name>A0A562ZMW6_9BURK</name>
<proteinExistence type="predicted"/>
<evidence type="ECO:0000313" key="1">
    <source>
        <dbReference type="EMBL" id="TWO69645.1"/>
    </source>
</evidence>
<accession>A0A562ZMW6</accession>
<dbReference type="OrthoDB" id="5569723at2"/>
<reference evidence="1 2" key="1">
    <citation type="submission" date="2019-07" db="EMBL/GenBank/DDBJ databases">
        <title>Caenimonas sedimenti sp. nov., isolated from activated sludge.</title>
        <authorList>
            <person name="Xu J."/>
        </authorList>
    </citation>
    <scope>NUCLEOTIDE SEQUENCE [LARGE SCALE GENOMIC DNA]</scope>
    <source>
        <strain evidence="1 2">HX-9-20</strain>
    </source>
</reference>
<protein>
    <submittedName>
        <fullName evidence="1">Uncharacterized protein</fullName>
    </submittedName>
</protein>